<dbReference type="EMBL" id="PGTL01000043">
    <property type="protein sequence ID" value="PJF41989.1"/>
    <property type="molecule type" value="Genomic_DNA"/>
</dbReference>
<name>A0A2M8PWV2_9CHLR</name>
<accession>A0A2M8PWV2</accession>
<organism evidence="1 2">
    <name type="scientific">Candidatus Thermofonsia Clade 1 bacterium</name>
    <dbReference type="NCBI Taxonomy" id="2364210"/>
    <lineage>
        <taxon>Bacteria</taxon>
        <taxon>Bacillati</taxon>
        <taxon>Chloroflexota</taxon>
        <taxon>Candidatus Thermofontia</taxon>
        <taxon>Candidatus Thermofonsia Clade 1</taxon>
    </lineage>
</organism>
<gene>
    <name evidence="1" type="ORF">CUN50_05755</name>
</gene>
<protein>
    <submittedName>
        <fullName evidence="1">Uncharacterized protein</fullName>
    </submittedName>
</protein>
<comment type="caution">
    <text evidence="1">The sequence shown here is derived from an EMBL/GenBank/DDBJ whole genome shotgun (WGS) entry which is preliminary data.</text>
</comment>
<dbReference type="Proteomes" id="UP000228947">
    <property type="component" value="Unassembled WGS sequence"/>
</dbReference>
<proteinExistence type="predicted"/>
<evidence type="ECO:0000313" key="1">
    <source>
        <dbReference type="EMBL" id="PJF41989.1"/>
    </source>
</evidence>
<reference evidence="1 2" key="1">
    <citation type="submission" date="2017-11" db="EMBL/GenBank/DDBJ databases">
        <title>Evolution of Phototrophy in the Chloroflexi Phylum Driven by Horizontal Gene Transfer.</title>
        <authorList>
            <person name="Ward L.M."/>
            <person name="Hemp J."/>
            <person name="Shih P.M."/>
            <person name="Mcglynn S.E."/>
            <person name="Fischer W."/>
        </authorList>
    </citation>
    <scope>NUCLEOTIDE SEQUENCE [LARGE SCALE GENOMIC DNA]</scope>
    <source>
        <strain evidence="1">CP1_1M</strain>
    </source>
</reference>
<evidence type="ECO:0000313" key="2">
    <source>
        <dbReference type="Proteomes" id="UP000228947"/>
    </source>
</evidence>
<sequence>MSYPYRYAPGAEVLGQAASAIFNHMLGDEVMDSLRKHGVDQLKPDAWYPVDKFIEVFADWFKNPENTSSHLVSVGMAIIDNAVLPPEMESAPLVEKLTLLSKLHDINHRGTGDPGRYIVEQVGEKHLKYITNTPYPDDMIYGYIYGVAKRFLPRGTHFKVAYDPEVPRQHQGGTHTIFHLTWE</sequence>
<dbReference type="AlphaFoldDB" id="A0A2M8PWV2"/>